<evidence type="ECO:0000313" key="1">
    <source>
        <dbReference type="EMBL" id="MCI2282831.1"/>
    </source>
</evidence>
<reference evidence="1" key="1">
    <citation type="submission" date="2022-01" db="EMBL/GenBank/DDBJ databases">
        <title>Colwellia maritima, isolated from seawater.</title>
        <authorList>
            <person name="Kristyanto S."/>
            <person name="Jung J."/>
            <person name="Jeon C.O."/>
        </authorList>
    </citation>
    <scope>NUCLEOTIDE SEQUENCE</scope>
    <source>
        <strain evidence="1">MSW7</strain>
    </source>
</reference>
<accession>A0ABS9WY19</accession>
<gene>
    <name evidence="1" type="ORF">L3081_04700</name>
</gene>
<keyword evidence="2" id="KW-1185">Reference proteome</keyword>
<comment type="caution">
    <text evidence="1">The sequence shown here is derived from an EMBL/GenBank/DDBJ whole genome shotgun (WGS) entry which is preliminary data.</text>
</comment>
<protein>
    <submittedName>
        <fullName evidence="1">Uncharacterized protein</fullName>
    </submittedName>
</protein>
<proteinExistence type="predicted"/>
<name>A0ABS9WY19_9GAMM</name>
<dbReference type="Proteomes" id="UP001139646">
    <property type="component" value="Unassembled WGS sequence"/>
</dbReference>
<organism evidence="1 2">
    <name type="scientific">Colwellia maritima</name>
    <dbReference type="NCBI Taxonomy" id="2912588"/>
    <lineage>
        <taxon>Bacteria</taxon>
        <taxon>Pseudomonadati</taxon>
        <taxon>Pseudomonadota</taxon>
        <taxon>Gammaproteobacteria</taxon>
        <taxon>Alteromonadales</taxon>
        <taxon>Colwelliaceae</taxon>
        <taxon>Colwellia</taxon>
    </lineage>
</organism>
<dbReference type="RefSeq" id="WP_242283843.1">
    <property type="nucleotide sequence ID" value="NZ_JAKKSL010000001.1"/>
</dbReference>
<evidence type="ECO:0000313" key="2">
    <source>
        <dbReference type="Proteomes" id="UP001139646"/>
    </source>
</evidence>
<dbReference type="EMBL" id="JAKKSL010000001">
    <property type="protein sequence ID" value="MCI2282831.1"/>
    <property type="molecule type" value="Genomic_DNA"/>
</dbReference>
<sequence length="205" mass="23039">MSVNTNKLTINLLQPELLPKKVLLTLPRVALVWCFTLLLMIAWVFQTHYTHRSLQSDLTLLQQENSQYTNLQSTLTAQLSSRKVDRKLSDKLETLKLIMKTKQALHEKLTNGSNTYVAGFAGAMGDLANLHHPDIRLEVININNDDMTFSGIALTPEAVPAWLAGFENSALLSGKSFSRFKLAENEEHITQFMVSSKNEEATSHE</sequence>